<accession>A0A652YN36</accession>
<dbReference type="PIRSF" id="PIRSF010260">
    <property type="entry name" value="UCP010260"/>
    <property type="match status" value="1"/>
</dbReference>
<dbReference type="InterPro" id="IPR018960">
    <property type="entry name" value="DUF1990"/>
</dbReference>
<feature type="domain" description="DUF1990" evidence="1">
    <location>
        <begin position="7"/>
        <end position="159"/>
    </location>
</feature>
<name>A0A652YN36_NOCGL</name>
<dbReference type="Pfam" id="PF09348">
    <property type="entry name" value="DUF1990"/>
    <property type="match status" value="1"/>
</dbReference>
<proteinExistence type="predicted"/>
<comment type="caution">
    <text evidence="2">The sequence shown here is derived from an EMBL/GenBank/DDBJ whole genome shotgun (WGS) entry which is preliminary data.</text>
</comment>
<protein>
    <submittedName>
        <fullName evidence="2">Uncharacterized protein (UPF0548 family)</fullName>
    </submittedName>
</protein>
<evidence type="ECO:0000259" key="1">
    <source>
        <dbReference type="Pfam" id="PF09348"/>
    </source>
</evidence>
<dbReference type="PANTHER" id="PTHR34202:SF1">
    <property type="entry name" value="UPF0548 PROTEIN"/>
    <property type="match status" value="1"/>
</dbReference>
<dbReference type="EMBL" id="VNIQ01000005">
    <property type="protein sequence ID" value="TYQ03264.1"/>
    <property type="molecule type" value="Genomic_DNA"/>
</dbReference>
<evidence type="ECO:0000313" key="2">
    <source>
        <dbReference type="EMBL" id="TYQ03264.1"/>
    </source>
</evidence>
<organism evidence="2">
    <name type="scientific">Nocardia globerula</name>
    <dbReference type="NCBI Taxonomy" id="1818"/>
    <lineage>
        <taxon>Bacteria</taxon>
        <taxon>Bacillati</taxon>
        <taxon>Actinomycetota</taxon>
        <taxon>Actinomycetes</taxon>
        <taxon>Mycobacteriales</taxon>
        <taxon>Nocardiaceae</taxon>
        <taxon>Nocardia</taxon>
    </lineage>
</organism>
<dbReference type="InterPro" id="IPR014457">
    <property type="entry name" value="UCP010260"/>
</dbReference>
<gene>
    <name evidence="2" type="ORF">FNL38_105414</name>
</gene>
<reference evidence="2" key="1">
    <citation type="submission" date="2019-07" db="EMBL/GenBank/DDBJ databases">
        <title>Genomic Encyclopedia of Type Strains, Phase IV (KMG-IV): sequencing the most valuable type-strain genomes for metagenomic binning, comparative biology and taxonomic classification.</title>
        <authorList>
            <person name="Goeker M."/>
        </authorList>
    </citation>
    <scope>NUCLEOTIDE SEQUENCE</scope>
    <source>
        <strain evidence="2">DSM 44596</strain>
    </source>
</reference>
<sequence>MDQEPLTYSEIGATGGLLPVGYHHVRERAVVGTTRADFEAAANTVMTWGMHRGAGLTVKAAGDTARTGEDATFGFGPILVPVRVVYVVDEPNRAGFAYGTRRGHPECGEESFIVHFDELGNQVRLEITAFSKPGTWWVRLGAPIGRLVQGWVTRRYIRAVIVKDSVR</sequence>
<dbReference type="AlphaFoldDB" id="A0A652YN36"/>
<dbReference type="PANTHER" id="PTHR34202">
    <property type="entry name" value="UPF0548 PROTEIN"/>
    <property type="match status" value="1"/>
</dbReference>